<evidence type="ECO:0000256" key="1">
    <source>
        <dbReference type="SAM" id="SignalP"/>
    </source>
</evidence>
<dbReference type="InterPro" id="IPR022053">
    <property type="entry name" value="DUF3613"/>
</dbReference>
<dbReference type="Proteomes" id="UP000051863">
    <property type="component" value="Unassembled WGS sequence"/>
</dbReference>
<organism evidence="2 3">
    <name type="scientific">Stenotrophomonas terrae</name>
    <dbReference type="NCBI Taxonomy" id="405446"/>
    <lineage>
        <taxon>Bacteria</taxon>
        <taxon>Pseudomonadati</taxon>
        <taxon>Pseudomonadota</taxon>
        <taxon>Gammaproteobacteria</taxon>
        <taxon>Lysobacterales</taxon>
        <taxon>Lysobacteraceae</taxon>
        <taxon>Stenotrophomonas</taxon>
    </lineage>
</organism>
<sequence length="130" mass="13407">MIRSASLAVAVAVLITAFSATPAAAQHAPLIERMADGTAPTATASDSNGNAAAVMATSSTVADLPRSQIGDTTRDLLRMQADGSRAGNALPMLGEAASRSYQRYLNSFDHPIPEYFEAALPNSKQGGGSR</sequence>
<keyword evidence="1" id="KW-0732">Signal</keyword>
<gene>
    <name evidence="2" type="ORF">ABB27_04970</name>
</gene>
<keyword evidence="3" id="KW-1185">Reference proteome</keyword>
<dbReference type="Pfam" id="PF12266">
    <property type="entry name" value="DUF3613"/>
    <property type="match status" value="1"/>
</dbReference>
<dbReference type="RefSeq" id="WP_057627112.1">
    <property type="nucleotide sequence ID" value="NZ_LDJJ01000013.1"/>
</dbReference>
<feature type="chain" id="PRO_5006394173" description="DUF3613 domain-containing protein" evidence="1">
    <location>
        <begin position="26"/>
        <end position="130"/>
    </location>
</feature>
<dbReference type="EMBL" id="LDJJ01000013">
    <property type="protein sequence ID" value="KRG70281.1"/>
    <property type="molecule type" value="Genomic_DNA"/>
</dbReference>
<protein>
    <recommendedName>
        <fullName evidence="4">DUF3613 domain-containing protein</fullName>
    </recommendedName>
</protein>
<proteinExistence type="predicted"/>
<reference evidence="2 3" key="1">
    <citation type="submission" date="2015-05" db="EMBL/GenBank/DDBJ databases">
        <title>Genome sequencing and analysis of members of genus Stenotrophomonas.</title>
        <authorList>
            <person name="Patil P.P."/>
            <person name="Midha S."/>
            <person name="Patil P.B."/>
        </authorList>
    </citation>
    <scope>NUCLEOTIDE SEQUENCE [LARGE SCALE GENOMIC DNA]</scope>
    <source>
        <strain evidence="2 3">DSM 18941</strain>
    </source>
</reference>
<evidence type="ECO:0000313" key="3">
    <source>
        <dbReference type="Proteomes" id="UP000051863"/>
    </source>
</evidence>
<dbReference type="OrthoDB" id="7068897at2"/>
<dbReference type="PATRIC" id="fig|405446.3.peg.290"/>
<evidence type="ECO:0008006" key="4">
    <source>
        <dbReference type="Google" id="ProtNLM"/>
    </source>
</evidence>
<accession>A0A0R0CJZ9</accession>
<comment type="caution">
    <text evidence="2">The sequence shown here is derived from an EMBL/GenBank/DDBJ whole genome shotgun (WGS) entry which is preliminary data.</text>
</comment>
<evidence type="ECO:0000313" key="2">
    <source>
        <dbReference type="EMBL" id="KRG70281.1"/>
    </source>
</evidence>
<name>A0A0R0CJZ9_9GAMM</name>
<dbReference type="AlphaFoldDB" id="A0A0R0CJZ9"/>
<feature type="signal peptide" evidence="1">
    <location>
        <begin position="1"/>
        <end position="25"/>
    </location>
</feature>